<organism evidence="10 11">
    <name type="scientific">Paramormyrops kingsleyae</name>
    <dbReference type="NCBI Taxonomy" id="1676925"/>
    <lineage>
        <taxon>Eukaryota</taxon>
        <taxon>Metazoa</taxon>
        <taxon>Chordata</taxon>
        <taxon>Craniata</taxon>
        <taxon>Vertebrata</taxon>
        <taxon>Euteleostomi</taxon>
        <taxon>Actinopterygii</taxon>
        <taxon>Neopterygii</taxon>
        <taxon>Teleostei</taxon>
        <taxon>Osteoglossocephala</taxon>
        <taxon>Osteoglossomorpha</taxon>
        <taxon>Osteoglossiformes</taxon>
        <taxon>Mormyridae</taxon>
        <taxon>Paramormyrops</taxon>
    </lineage>
</organism>
<dbReference type="GO" id="GO:0032798">
    <property type="term" value="C:Swi5-Sfr1 complex"/>
    <property type="evidence" value="ECO:0007669"/>
    <property type="project" value="UniProtKB-ARBA"/>
</dbReference>
<name>A0A3B3QDW1_9TELE</name>
<dbReference type="InterPro" id="IPR010760">
    <property type="entry name" value="DNA-repair_Swi5"/>
</dbReference>
<dbReference type="GeneID" id="140592123"/>
<evidence type="ECO:0000256" key="1">
    <source>
        <dbReference type="ARBA" id="ARBA00008060"/>
    </source>
</evidence>
<feature type="compositionally biased region" description="Polar residues" evidence="9">
    <location>
        <begin position="26"/>
        <end position="42"/>
    </location>
</feature>
<reference evidence="10" key="2">
    <citation type="submission" date="2025-09" db="UniProtKB">
        <authorList>
            <consortium name="Ensembl"/>
        </authorList>
    </citation>
    <scope>IDENTIFICATION</scope>
</reference>
<comment type="similarity">
    <text evidence="1">Belongs to the SWI5/SAE3 family.</text>
</comment>
<evidence type="ECO:0000256" key="2">
    <source>
        <dbReference type="ARBA" id="ARBA00019825"/>
    </source>
</evidence>
<evidence type="ECO:0000256" key="8">
    <source>
        <dbReference type="ARBA" id="ARBA00064461"/>
    </source>
</evidence>
<dbReference type="RefSeq" id="XP_072570681.1">
    <property type="nucleotide sequence ID" value="XM_072714580.1"/>
</dbReference>
<sequence length="130" mass="14749">MDSERKPKVASKVSNTPPKRRMPYSGSKSINSKFKSPLQSPSILHHTSLVPPNLEEEIEELRRKRTNLDSEIALLESEGVGVQELEQHIDLLHEYNDIKDIGQTLLGKLAMTRGVTTRDLYDHFGLQLDD</sequence>
<dbReference type="FunFam" id="1.20.5.170:FF:000056">
    <property type="entry name" value="DNA repair protein SWI5 homolog"/>
    <property type="match status" value="1"/>
</dbReference>
<evidence type="ECO:0000256" key="9">
    <source>
        <dbReference type="SAM" id="MobiDB-lite"/>
    </source>
</evidence>
<keyword evidence="11" id="KW-1185">Reference proteome</keyword>
<keyword evidence="5" id="KW-0234">DNA repair</keyword>
<reference evidence="10" key="1">
    <citation type="submission" date="2025-08" db="UniProtKB">
        <authorList>
            <consortium name="Ensembl"/>
        </authorList>
    </citation>
    <scope>IDENTIFICATION</scope>
</reference>
<evidence type="ECO:0000256" key="7">
    <source>
        <dbReference type="ARBA" id="ARBA00059338"/>
    </source>
</evidence>
<evidence type="ECO:0000256" key="4">
    <source>
        <dbReference type="ARBA" id="ARBA00023054"/>
    </source>
</evidence>
<dbReference type="GeneTree" id="ENSGT00390000009349"/>
<accession>A0A3B3QDW1</accession>
<dbReference type="Pfam" id="PF07061">
    <property type="entry name" value="Swi5"/>
    <property type="match status" value="1"/>
</dbReference>
<evidence type="ECO:0000256" key="3">
    <source>
        <dbReference type="ARBA" id="ARBA00022763"/>
    </source>
</evidence>
<dbReference type="GO" id="GO:0034974">
    <property type="term" value="C:Swi5-Swi2 complex"/>
    <property type="evidence" value="ECO:0007669"/>
    <property type="project" value="TreeGrafter"/>
</dbReference>
<dbReference type="STRING" id="1676925.ENSPKIP00000003959"/>
<dbReference type="Proteomes" id="UP000261540">
    <property type="component" value="Unplaced"/>
</dbReference>
<dbReference type="GO" id="GO:0000724">
    <property type="term" value="P:double-strand break repair via homologous recombination"/>
    <property type="evidence" value="ECO:0007669"/>
    <property type="project" value="TreeGrafter"/>
</dbReference>
<dbReference type="AlphaFoldDB" id="A0A3B3QDW1"/>
<dbReference type="Gene3D" id="1.20.5.170">
    <property type="match status" value="1"/>
</dbReference>
<feature type="region of interest" description="Disordered" evidence="9">
    <location>
        <begin position="1"/>
        <end position="46"/>
    </location>
</feature>
<comment type="subunit">
    <text evidence="8">Component of the swi5-sfr1 complex.</text>
</comment>
<dbReference type="Ensembl" id="ENSPKIT00000027929.1">
    <property type="protein sequence ID" value="ENSPKIP00000003959.1"/>
    <property type="gene ID" value="ENSPKIG00000021253.1"/>
</dbReference>
<dbReference type="PANTHER" id="PTHR28529">
    <property type="entry name" value="DNA REPAIR PROTEIN SWI5 HOMOLOG"/>
    <property type="match status" value="1"/>
</dbReference>
<protein>
    <recommendedName>
        <fullName evidence="2">DNA repair protein SWI5 homolog</fullName>
    </recommendedName>
    <alternativeName>
        <fullName evidence="6">Protein SAE3 homolog</fullName>
    </alternativeName>
</protein>
<evidence type="ECO:0000256" key="5">
    <source>
        <dbReference type="ARBA" id="ARBA00023204"/>
    </source>
</evidence>
<keyword evidence="3" id="KW-0227">DNA damage</keyword>
<keyword evidence="4" id="KW-0175">Coiled coil</keyword>
<comment type="function">
    <text evidence="7">Component of the SWI5-SFR1 complex, a complex required for double-strand break repair via homologous recombination.</text>
</comment>
<evidence type="ECO:0000256" key="6">
    <source>
        <dbReference type="ARBA" id="ARBA00030081"/>
    </source>
</evidence>
<evidence type="ECO:0000313" key="11">
    <source>
        <dbReference type="Proteomes" id="UP000261540"/>
    </source>
</evidence>
<dbReference type="PANTHER" id="PTHR28529:SF2">
    <property type="entry name" value="DNA REPAIR PROTEIN SWI5 HOMOLOG"/>
    <property type="match status" value="1"/>
</dbReference>
<evidence type="ECO:0000313" key="10">
    <source>
        <dbReference type="Ensembl" id="ENSPKIP00000003959.1"/>
    </source>
</evidence>
<proteinExistence type="inferred from homology"/>